<feature type="transmembrane region" description="Helical" evidence="1">
    <location>
        <begin position="79"/>
        <end position="100"/>
    </location>
</feature>
<proteinExistence type="predicted"/>
<feature type="transmembrane region" description="Helical" evidence="1">
    <location>
        <begin position="177"/>
        <end position="198"/>
    </location>
</feature>
<feature type="transmembrane region" description="Helical" evidence="1">
    <location>
        <begin position="146"/>
        <end position="165"/>
    </location>
</feature>
<keyword evidence="1" id="KW-0812">Transmembrane</keyword>
<evidence type="ECO:0000313" key="2">
    <source>
        <dbReference type="EMBL" id="RHW28161.1"/>
    </source>
</evidence>
<keyword evidence="1" id="KW-0472">Membrane</keyword>
<dbReference type="AlphaFoldDB" id="A0A417Y6L1"/>
<keyword evidence="1" id="KW-1133">Transmembrane helix</keyword>
<accession>A0A417Y6L1</accession>
<feature type="transmembrane region" description="Helical" evidence="1">
    <location>
        <begin position="20"/>
        <end position="38"/>
    </location>
</feature>
<feature type="transmembrane region" description="Helical" evidence="1">
    <location>
        <begin position="121"/>
        <end position="140"/>
    </location>
</feature>
<protein>
    <submittedName>
        <fullName evidence="2">Uncharacterized protein</fullName>
    </submittedName>
</protein>
<evidence type="ECO:0000256" key="1">
    <source>
        <dbReference type="SAM" id="Phobius"/>
    </source>
</evidence>
<organism evidence="2 3">
    <name type="scientific">Nocardioides immobilis</name>
    <dbReference type="NCBI Taxonomy" id="2049295"/>
    <lineage>
        <taxon>Bacteria</taxon>
        <taxon>Bacillati</taxon>
        <taxon>Actinomycetota</taxon>
        <taxon>Actinomycetes</taxon>
        <taxon>Propionibacteriales</taxon>
        <taxon>Nocardioidaceae</taxon>
        <taxon>Nocardioides</taxon>
    </lineage>
</organism>
<keyword evidence="3" id="KW-1185">Reference proteome</keyword>
<feature type="transmembrane region" description="Helical" evidence="1">
    <location>
        <begin position="204"/>
        <end position="223"/>
    </location>
</feature>
<reference evidence="2 3" key="1">
    <citation type="submission" date="2018-09" db="EMBL/GenBank/DDBJ databases">
        <title>Genome sequencing of Nocardioides immobilis CCTCC AB 2017083 for comparison to Nocardioides silvaticus.</title>
        <authorList>
            <person name="Li C."/>
            <person name="Wang G."/>
        </authorList>
    </citation>
    <scope>NUCLEOTIDE SEQUENCE [LARGE SCALE GENOMIC DNA]</scope>
    <source>
        <strain evidence="2 3">CCTCC AB 2017083</strain>
    </source>
</reference>
<dbReference type="OrthoDB" id="4705317at2"/>
<name>A0A417Y6L1_9ACTN</name>
<sequence>MAGYDPQATLAAITDNAVPIVLIGGLSIVAMWVFFVEAARMSARDRVPPMALWMTVLWWPHDGNYLLRYDDWFGTYDHWFMQLFWFAIIVTFVSETIYFVQTIKYGRDELSPGQSQKAHSLRMLGALAAGVVSWSLIKGALDDPLFLLSFMGTLLWGLPSASALLSRRRNNPAGMSLLEYQAFSVMTFCYSIASIGFFEDDFFHSAPYVGICVAACIWSLVVVHQLKAAGAPTSSWADRKVPAVV</sequence>
<evidence type="ECO:0000313" key="3">
    <source>
        <dbReference type="Proteomes" id="UP000283644"/>
    </source>
</evidence>
<dbReference type="EMBL" id="QXGH01000010">
    <property type="protein sequence ID" value="RHW28161.1"/>
    <property type="molecule type" value="Genomic_DNA"/>
</dbReference>
<dbReference type="Proteomes" id="UP000283644">
    <property type="component" value="Unassembled WGS sequence"/>
</dbReference>
<gene>
    <name evidence="2" type="ORF">D0Z08_03995</name>
</gene>
<comment type="caution">
    <text evidence="2">The sequence shown here is derived from an EMBL/GenBank/DDBJ whole genome shotgun (WGS) entry which is preliminary data.</text>
</comment>
<dbReference type="RefSeq" id="WP_118922916.1">
    <property type="nucleotide sequence ID" value="NZ_QXGH01000010.1"/>
</dbReference>